<dbReference type="STRING" id="263852.SAMN02745116_02519"/>
<accession>A0A1T4RB46</accession>
<keyword evidence="3" id="KW-1185">Reference proteome</keyword>
<dbReference type="EMBL" id="FUXI01000044">
    <property type="protein sequence ID" value="SKA13193.1"/>
    <property type="molecule type" value="Genomic_DNA"/>
</dbReference>
<evidence type="ECO:0000313" key="2">
    <source>
        <dbReference type="EMBL" id="SKA13193.1"/>
    </source>
</evidence>
<dbReference type="RefSeq" id="WP_078808402.1">
    <property type="nucleotide sequence ID" value="NZ_FUXI01000044.1"/>
</dbReference>
<comment type="similarity">
    <text evidence="1">Belongs to the RutC family.</text>
</comment>
<sequence>MKKIYNHEKINALGPYSHANIAGNMVYLSGQLGINIETGELAESIQEQTKYALENISLILKGLDLTLENVVKTTVLLDNIGDFSDMNEVYASFFPSNPPARSCFEVSKLPAQAKVEIEAIAFIG</sequence>
<dbReference type="InterPro" id="IPR019897">
    <property type="entry name" value="RidA_CS"/>
</dbReference>
<proteinExistence type="inferred from homology"/>
<reference evidence="2 3" key="1">
    <citation type="submission" date="2017-02" db="EMBL/GenBank/DDBJ databases">
        <authorList>
            <person name="Peterson S.W."/>
        </authorList>
    </citation>
    <scope>NUCLEOTIDE SEQUENCE [LARGE SCALE GENOMIC DNA]</scope>
    <source>
        <strain evidence="2 3">ATCC BAA-1030</strain>
    </source>
</reference>
<dbReference type="Gene3D" id="3.30.1330.40">
    <property type="entry name" value="RutC-like"/>
    <property type="match status" value="1"/>
</dbReference>
<evidence type="ECO:0000256" key="1">
    <source>
        <dbReference type="ARBA" id="ARBA00010552"/>
    </source>
</evidence>
<dbReference type="CDD" id="cd00448">
    <property type="entry name" value="YjgF_YER057c_UK114_family"/>
    <property type="match status" value="1"/>
</dbReference>
<dbReference type="Proteomes" id="UP000190328">
    <property type="component" value="Unassembled WGS sequence"/>
</dbReference>
<dbReference type="GO" id="GO:0005829">
    <property type="term" value="C:cytosol"/>
    <property type="evidence" value="ECO:0007669"/>
    <property type="project" value="TreeGrafter"/>
</dbReference>
<dbReference type="FunFam" id="3.30.1330.40:FF:000001">
    <property type="entry name" value="L-PSP family endoribonuclease"/>
    <property type="match status" value="1"/>
</dbReference>
<evidence type="ECO:0000313" key="3">
    <source>
        <dbReference type="Proteomes" id="UP000190328"/>
    </source>
</evidence>
<gene>
    <name evidence="2" type="ORF">SAMN02745116_02519</name>
</gene>
<dbReference type="PANTHER" id="PTHR11803">
    <property type="entry name" value="2-IMINOBUTANOATE/2-IMINOPROPANOATE DEAMINASE RIDA"/>
    <property type="match status" value="1"/>
</dbReference>
<name>A0A1T4RB46_9ENTE</name>
<dbReference type="InterPro" id="IPR006175">
    <property type="entry name" value="YjgF/YER057c/UK114"/>
</dbReference>
<dbReference type="OrthoDB" id="9803101at2"/>
<dbReference type="InterPro" id="IPR035959">
    <property type="entry name" value="RutC-like_sf"/>
</dbReference>
<dbReference type="Pfam" id="PF01042">
    <property type="entry name" value="Ribonuc_L-PSP"/>
    <property type="match status" value="1"/>
</dbReference>
<dbReference type="SUPFAM" id="SSF55298">
    <property type="entry name" value="YjgF-like"/>
    <property type="match status" value="1"/>
</dbReference>
<dbReference type="NCBIfam" id="TIGR00004">
    <property type="entry name" value="Rid family detoxifying hydrolase"/>
    <property type="match status" value="1"/>
</dbReference>
<dbReference type="PROSITE" id="PS01094">
    <property type="entry name" value="UPF0076"/>
    <property type="match status" value="1"/>
</dbReference>
<dbReference type="InterPro" id="IPR006056">
    <property type="entry name" value="RidA"/>
</dbReference>
<dbReference type="GO" id="GO:0019239">
    <property type="term" value="F:deaminase activity"/>
    <property type="evidence" value="ECO:0007669"/>
    <property type="project" value="TreeGrafter"/>
</dbReference>
<dbReference type="PANTHER" id="PTHR11803:SF39">
    <property type="entry name" value="2-IMINOBUTANOATE_2-IMINOPROPANOATE DEAMINASE"/>
    <property type="match status" value="1"/>
</dbReference>
<dbReference type="AlphaFoldDB" id="A0A1T4RB46"/>
<organism evidence="2 3">
    <name type="scientific">Pilibacter termitis</name>
    <dbReference type="NCBI Taxonomy" id="263852"/>
    <lineage>
        <taxon>Bacteria</taxon>
        <taxon>Bacillati</taxon>
        <taxon>Bacillota</taxon>
        <taxon>Bacilli</taxon>
        <taxon>Lactobacillales</taxon>
        <taxon>Enterococcaceae</taxon>
        <taxon>Pilibacter</taxon>
    </lineage>
</organism>
<protein>
    <submittedName>
        <fullName evidence="2">Endoribonuclease L-PSP</fullName>
    </submittedName>
</protein>